<dbReference type="EMBL" id="CP004885">
    <property type="protein sequence ID" value="AGX88722.1"/>
    <property type="molecule type" value="Genomic_DNA"/>
</dbReference>
<accession>U5NBC0</accession>
<name>U5NBC0_9BURK</name>
<dbReference type="STRING" id="946483.Cenrod_2672"/>
<evidence type="ECO:0000313" key="1">
    <source>
        <dbReference type="EMBL" id="AGX88722.1"/>
    </source>
</evidence>
<dbReference type="Proteomes" id="UP000017184">
    <property type="component" value="Chromosome"/>
</dbReference>
<keyword evidence="2" id="KW-1185">Reference proteome</keyword>
<evidence type="ECO:0000313" key="2">
    <source>
        <dbReference type="Proteomes" id="UP000017184"/>
    </source>
</evidence>
<dbReference type="HOGENOM" id="CLU_2300692_0_0_4"/>
<proteinExistence type="predicted"/>
<sequence>MHGYARPRTSSLTHLTPFIRGSIATHRKVKYSGIATETTGSLPTADAGRKTRQDLLRRLPVGRWTVHPPAVLILSRIGANHVDKGNSDLSNQRQHQRLQI</sequence>
<reference evidence="1 2" key="1">
    <citation type="journal article" date="2013" name="Genome Biol.">
        <title>Genomic analysis reveals key aspects of prokaryotic symbiosis in the phototrophic consortium "Chlorochromatium aggregatum".</title>
        <authorList>
            <person name="Liu Z."/>
            <person name="Muller J."/>
            <person name="Li T."/>
            <person name="Alvey R.M."/>
            <person name="Vogl K."/>
            <person name="Frigaard N.U."/>
            <person name="Rockwell N.C."/>
            <person name="Boyd E.S."/>
            <person name="Tomsho L.P."/>
            <person name="Schuster S.C."/>
            <person name="Henke P."/>
            <person name="Rohde M."/>
            <person name="Overmann J."/>
            <person name="Bryant D.A."/>
        </authorList>
    </citation>
    <scope>NUCLEOTIDE SEQUENCE [LARGE SCALE GENOMIC DNA]</scope>
    <source>
        <strain evidence="1">CR</strain>
    </source>
</reference>
<gene>
    <name evidence="1" type="ORF">Cenrod_2672</name>
</gene>
<organism evidence="1 2">
    <name type="scientific">Candidatus Symbiobacter mobilis CR</name>
    <dbReference type="NCBI Taxonomy" id="946483"/>
    <lineage>
        <taxon>Bacteria</taxon>
        <taxon>Pseudomonadati</taxon>
        <taxon>Pseudomonadota</taxon>
        <taxon>Betaproteobacteria</taxon>
        <taxon>Burkholderiales</taxon>
        <taxon>Comamonadaceae</taxon>
    </lineage>
</organism>
<protein>
    <submittedName>
        <fullName evidence="1">Uncharacterized protein</fullName>
    </submittedName>
</protein>
<dbReference type="AlphaFoldDB" id="U5NBC0"/>
<dbReference type="KEGG" id="cbx:Cenrod_2672"/>